<organism evidence="1 2">
    <name type="scientific">Latimeria chalumnae</name>
    <name type="common">Coelacanth</name>
    <dbReference type="NCBI Taxonomy" id="7897"/>
    <lineage>
        <taxon>Eukaryota</taxon>
        <taxon>Metazoa</taxon>
        <taxon>Chordata</taxon>
        <taxon>Craniata</taxon>
        <taxon>Vertebrata</taxon>
        <taxon>Euteleostomi</taxon>
        <taxon>Coelacanthiformes</taxon>
        <taxon>Coelacanthidae</taxon>
        <taxon>Latimeria</taxon>
    </lineage>
</organism>
<dbReference type="InterPro" id="IPR012337">
    <property type="entry name" value="RNaseH-like_sf"/>
</dbReference>
<dbReference type="eggNOG" id="ENOG502QPQD">
    <property type="taxonomic scope" value="Eukaryota"/>
</dbReference>
<dbReference type="Ensembl" id="ENSLACT00000003627.1">
    <property type="protein sequence ID" value="ENSLACP00000003595.1"/>
    <property type="gene ID" value="ENSLACG00000003202.1"/>
</dbReference>
<keyword evidence="2" id="KW-1185">Reference proteome</keyword>
<dbReference type="GeneTree" id="ENSGT00940000154356"/>
<dbReference type="SUPFAM" id="SSF53098">
    <property type="entry name" value="Ribonuclease H-like"/>
    <property type="match status" value="1"/>
</dbReference>
<dbReference type="InParanoid" id="H3A1S4"/>
<protein>
    <submittedName>
        <fullName evidence="1">Uncharacterized protein</fullName>
    </submittedName>
</protein>
<dbReference type="AlphaFoldDB" id="H3A1S4"/>
<reference evidence="1" key="3">
    <citation type="submission" date="2025-09" db="UniProtKB">
        <authorList>
            <consortium name="Ensembl"/>
        </authorList>
    </citation>
    <scope>IDENTIFICATION</scope>
</reference>
<dbReference type="STRING" id="7897.ENSLACP00000003595"/>
<proteinExistence type="predicted"/>
<name>H3A1S4_LATCH</name>
<dbReference type="PANTHER" id="PTHR45749">
    <property type="match status" value="1"/>
</dbReference>
<dbReference type="EMBL" id="AFYH01251042">
    <property type="status" value="NOT_ANNOTATED_CDS"/>
    <property type="molecule type" value="Genomic_DNA"/>
</dbReference>
<dbReference type="OMA" id="HISAWEI"/>
<reference evidence="1" key="2">
    <citation type="submission" date="2025-08" db="UniProtKB">
        <authorList>
            <consortium name="Ensembl"/>
        </authorList>
    </citation>
    <scope>IDENTIFICATION</scope>
</reference>
<evidence type="ECO:0000313" key="1">
    <source>
        <dbReference type="Ensembl" id="ENSLACP00000003595.1"/>
    </source>
</evidence>
<dbReference type="Proteomes" id="UP000008672">
    <property type="component" value="Unassembled WGS sequence"/>
</dbReference>
<dbReference type="HOGENOM" id="CLU_006175_4_3_1"/>
<reference evidence="2" key="1">
    <citation type="submission" date="2011-08" db="EMBL/GenBank/DDBJ databases">
        <title>The draft genome of Latimeria chalumnae.</title>
        <authorList>
            <person name="Di Palma F."/>
            <person name="Alfoldi J."/>
            <person name="Johnson J."/>
            <person name="Berlin A."/>
            <person name="Gnerre S."/>
            <person name="Jaffe D."/>
            <person name="MacCallum I."/>
            <person name="Young S."/>
            <person name="Walker B.J."/>
            <person name="Lander E."/>
            <person name="Lindblad-Toh K."/>
        </authorList>
    </citation>
    <scope>NUCLEOTIDE SEQUENCE [LARGE SCALE GENOMIC DNA]</scope>
    <source>
        <strain evidence="2">Wild caught</strain>
    </source>
</reference>
<dbReference type="PANTHER" id="PTHR45749:SF35">
    <property type="entry name" value="AC-LIKE TRANSPOSASE-RELATED"/>
    <property type="match status" value="1"/>
</dbReference>
<accession>H3A1S4</accession>
<evidence type="ECO:0000313" key="2">
    <source>
        <dbReference type="Proteomes" id="UP000008672"/>
    </source>
</evidence>
<sequence length="499" mass="56921">RSWLVYSQSSDKVFCFCCVLFGKHDNAISKDSFNTWKCLSSTLKDHEHSLTHVRNMELWRELKARISGNKTIDSVNMELLAMEKNYWGSVLTRIVCIVCHLADGTKEKLHDPRRHILQAIVEKVHRAKYFGVTMDSTPDISHTEQLSITLRIVNCELSVGASIGEHFVGFLAIEATTGEALCNTLFGHLKNLKIDIDCRGQAYDNGSNMKGKKQGVQQRVLEISKKPCSSHSLNLVGLDAAKSSVMSVTFLGVLQRIFTIFSSSTQRWSILKQYITQLTVKLLSDARWECCIESAKALRYQLNEVHSALEALADHAVQKKDSRTALEACSLAREISSGPFLLCLVVWHDVLFQINRASKLLQTPNVAMDTLKNEINAILKFLQDYRENGFVLAHISAWEIADHMNIEITFPEERIQRKNMLFDYECPDDVRRSPEEKVKHEFFLPLVDTAVISLKERFSQMETFYSLFDFLFNIKEIRMAIDANTLSEKCLVFLMNFST</sequence>